<evidence type="ECO:0000313" key="2">
    <source>
        <dbReference type="Proteomes" id="UP000075714"/>
    </source>
</evidence>
<name>A0A150GQU8_GONPE</name>
<sequence>MGAHASGKSSVAEAAVAAAHPATPLELMVECEGVKGAFSPSSVTVRCRCSACDGPAAEWDPAKWLAHCGLSEHRNWRRELRVFLHTGEMFKVTAKHAATQRDTQGTFVTANGGWRIVCGCAACGGAVAFSPSEWETHAGATARSWNRSIWVVPGGGVPEVPPGAAPLRMRHFFALFGLKAGRSPRRDSPPDLIPLDQ</sequence>
<comment type="caution">
    <text evidence="1">The sequence shown here is derived from an EMBL/GenBank/DDBJ whole genome shotgun (WGS) entry which is preliminary data.</text>
</comment>
<proteinExistence type="predicted"/>
<dbReference type="Proteomes" id="UP000075714">
    <property type="component" value="Unassembled WGS sequence"/>
</dbReference>
<dbReference type="EMBL" id="LSYV01000011">
    <property type="protein sequence ID" value="KXZ52246.1"/>
    <property type="molecule type" value="Genomic_DNA"/>
</dbReference>
<reference evidence="2" key="1">
    <citation type="journal article" date="2016" name="Nat. Commun.">
        <title>The Gonium pectorale genome demonstrates co-option of cell cycle regulation during the evolution of multicellularity.</title>
        <authorList>
            <person name="Hanschen E.R."/>
            <person name="Marriage T.N."/>
            <person name="Ferris P.J."/>
            <person name="Hamaji T."/>
            <person name="Toyoda A."/>
            <person name="Fujiyama A."/>
            <person name="Neme R."/>
            <person name="Noguchi H."/>
            <person name="Minakuchi Y."/>
            <person name="Suzuki M."/>
            <person name="Kawai-Toyooka H."/>
            <person name="Smith D.R."/>
            <person name="Sparks H."/>
            <person name="Anderson J."/>
            <person name="Bakaric R."/>
            <person name="Luria V."/>
            <person name="Karger A."/>
            <person name="Kirschner M.W."/>
            <person name="Durand P.M."/>
            <person name="Michod R.E."/>
            <person name="Nozaki H."/>
            <person name="Olson B.J."/>
        </authorList>
    </citation>
    <scope>NUCLEOTIDE SEQUENCE [LARGE SCALE GENOMIC DNA]</scope>
    <source>
        <strain evidence="2">NIES-2863</strain>
    </source>
</reference>
<organism evidence="1 2">
    <name type="scientific">Gonium pectorale</name>
    <name type="common">Green alga</name>
    <dbReference type="NCBI Taxonomy" id="33097"/>
    <lineage>
        <taxon>Eukaryota</taxon>
        <taxon>Viridiplantae</taxon>
        <taxon>Chlorophyta</taxon>
        <taxon>core chlorophytes</taxon>
        <taxon>Chlorophyceae</taxon>
        <taxon>CS clade</taxon>
        <taxon>Chlamydomonadales</taxon>
        <taxon>Volvocaceae</taxon>
        <taxon>Gonium</taxon>
    </lineage>
</organism>
<gene>
    <name evidence="1" type="ORF">GPECTOR_10g877</name>
</gene>
<dbReference type="AlphaFoldDB" id="A0A150GQU8"/>
<keyword evidence="2" id="KW-1185">Reference proteome</keyword>
<evidence type="ECO:0000313" key="1">
    <source>
        <dbReference type="EMBL" id="KXZ52246.1"/>
    </source>
</evidence>
<protein>
    <submittedName>
        <fullName evidence="1">Uncharacterized protein</fullName>
    </submittedName>
</protein>
<accession>A0A150GQU8</accession>